<keyword evidence="4" id="KW-1185">Reference proteome</keyword>
<dbReference type="InterPro" id="IPR014756">
    <property type="entry name" value="Ig_E-set"/>
</dbReference>
<dbReference type="GO" id="GO:0031588">
    <property type="term" value="C:nucleotide-activated protein kinase complex"/>
    <property type="evidence" value="ECO:0007669"/>
    <property type="project" value="TreeGrafter"/>
</dbReference>
<gene>
    <name evidence="3" type="ORF">FOA19_14825</name>
</gene>
<dbReference type="SMART" id="SM01065">
    <property type="entry name" value="CBM_2"/>
    <property type="match status" value="3"/>
</dbReference>
<dbReference type="OrthoDB" id="5451596at2"/>
<dbReference type="SUPFAM" id="SSF81296">
    <property type="entry name" value="E set domains"/>
    <property type="match status" value="4"/>
</dbReference>
<dbReference type="Gene3D" id="2.60.40.10">
    <property type="entry name" value="Immunoglobulins"/>
    <property type="match status" value="4"/>
</dbReference>
<dbReference type="PANTHER" id="PTHR10343">
    <property type="entry name" value="5'-AMP-ACTIVATED PROTEIN KINASE , BETA SUBUNIT"/>
    <property type="match status" value="1"/>
</dbReference>
<reference evidence="3 4" key="1">
    <citation type="submission" date="2019-07" db="EMBL/GenBank/DDBJ databases">
        <title>Rufibacter sp. nov., isolated from lake sediment.</title>
        <authorList>
            <person name="Qu J.-H."/>
        </authorList>
    </citation>
    <scope>NUCLEOTIDE SEQUENCE [LARGE SCALE GENOMIC DNA]</scope>
    <source>
        <strain evidence="3 4">NBS58-1</strain>
    </source>
</reference>
<dbReference type="CDD" id="cd02859">
    <property type="entry name" value="E_set_AMPKbeta_like_N"/>
    <property type="match status" value="4"/>
</dbReference>
<dbReference type="InterPro" id="IPR002044">
    <property type="entry name" value="CBM20"/>
</dbReference>
<name>A0A5B6TGR3_9BACT</name>
<dbReference type="GO" id="GO:0019901">
    <property type="term" value="F:protein kinase binding"/>
    <property type="evidence" value="ECO:0007669"/>
    <property type="project" value="TreeGrafter"/>
</dbReference>
<proteinExistence type="inferred from homology"/>
<dbReference type="InterPro" id="IPR050827">
    <property type="entry name" value="CRP1_MDG1_kinase"/>
</dbReference>
<dbReference type="GO" id="GO:2001070">
    <property type="term" value="F:starch binding"/>
    <property type="evidence" value="ECO:0007669"/>
    <property type="project" value="InterPro"/>
</dbReference>
<evidence type="ECO:0000259" key="2">
    <source>
        <dbReference type="PROSITE" id="PS50206"/>
    </source>
</evidence>
<dbReference type="InterPro" id="IPR032640">
    <property type="entry name" value="AMPK1_CBM"/>
</dbReference>
<dbReference type="GO" id="GO:0005737">
    <property type="term" value="C:cytoplasm"/>
    <property type="evidence" value="ECO:0007669"/>
    <property type="project" value="TreeGrafter"/>
</dbReference>
<dbReference type="EMBL" id="VKKY01000002">
    <property type="protein sequence ID" value="KAA3438505.1"/>
    <property type="molecule type" value="Genomic_DNA"/>
</dbReference>
<dbReference type="PROSITE" id="PS50206">
    <property type="entry name" value="RHODANESE_3"/>
    <property type="match status" value="1"/>
</dbReference>
<comment type="similarity">
    <text evidence="1">Belongs to the 5'-AMP-activated protein kinase beta subunit family.</text>
</comment>
<dbReference type="RefSeq" id="WP_149091563.1">
    <property type="nucleotide sequence ID" value="NZ_VKKY01000002.1"/>
</dbReference>
<dbReference type="PANTHER" id="PTHR10343:SF84">
    <property type="entry name" value="5'-AMP-ACTIVATED PROTEIN KINASE SUBUNIT BETA-1"/>
    <property type="match status" value="1"/>
</dbReference>
<protein>
    <recommendedName>
        <fullName evidence="2">Rhodanese domain-containing protein</fullName>
    </recommendedName>
</protein>
<sequence>MEININRSFLLRLLRLCWCTLLLGVALQWQTYAQAPVKKYTVKDGKMFIELSKQISTATLDSFLVQFNLTDVGLHQYFKTQSADSLTQQGWRLEQNNNQIVVFSKPLMVFGDIKDPVDRIIFSGKDGADLSLFPVINQHVVFGSNRFKNKKFFPEKDSVVTFYLRNALQARKVFLAGSFNRWVPDNLPMTKTDSGWVARVPLQAGKHWYKFVVDGNWNIDTDNQLRENDGRGNVNSVYYKTNTVFRLPGYTNAKRVYLAGSFNNWKERDLLMNKTARGWELPLFLTQGTHIYKYIVDGDWHHDPTNPETVPNEHNSVNSILRVGKPRLFKLEGYTSAKQVFLAGSFNNWRDFELPMRKTATGWELPYSIGPGNHAYKFKVDGKWILDPANPLKVGNPEGSGNSYLIISPNHTFRLKNFAKAREVFVAGDFNNWDPKALLMKREGNDWVFNVHLPAGKNRYKFIVDGEWIIDPNNKLWEQNEHQTGNSIIWVEQ</sequence>
<dbReference type="Pfam" id="PF16561">
    <property type="entry name" value="AMPK1_CBM"/>
    <property type="match status" value="4"/>
</dbReference>
<accession>A0A5B6TGR3</accession>
<comment type="caution">
    <text evidence="3">The sequence shown here is derived from an EMBL/GenBank/DDBJ whole genome shotgun (WGS) entry which is preliminary data.</text>
</comment>
<evidence type="ECO:0000313" key="4">
    <source>
        <dbReference type="Proteomes" id="UP000324133"/>
    </source>
</evidence>
<organism evidence="3 4">
    <name type="scientific">Rufibacter hautae</name>
    <dbReference type="NCBI Taxonomy" id="2595005"/>
    <lineage>
        <taxon>Bacteria</taxon>
        <taxon>Pseudomonadati</taxon>
        <taxon>Bacteroidota</taxon>
        <taxon>Cytophagia</taxon>
        <taxon>Cytophagales</taxon>
        <taxon>Hymenobacteraceae</taxon>
        <taxon>Rufibacter</taxon>
    </lineage>
</organism>
<evidence type="ECO:0000256" key="1">
    <source>
        <dbReference type="ARBA" id="ARBA00010926"/>
    </source>
</evidence>
<dbReference type="InterPro" id="IPR001763">
    <property type="entry name" value="Rhodanese-like_dom"/>
</dbReference>
<feature type="domain" description="Rhodanese" evidence="2">
    <location>
        <begin position="158"/>
        <end position="191"/>
    </location>
</feature>
<dbReference type="AlphaFoldDB" id="A0A5B6TGR3"/>
<dbReference type="GO" id="GO:0007165">
    <property type="term" value="P:signal transduction"/>
    <property type="evidence" value="ECO:0007669"/>
    <property type="project" value="TreeGrafter"/>
</dbReference>
<dbReference type="Proteomes" id="UP000324133">
    <property type="component" value="Unassembled WGS sequence"/>
</dbReference>
<evidence type="ECO:0000313" key="3">
    <source>
        <dbReference type="EMBL" id="KAA3438505.1"/>
    </source>
</evidence>
<dbReference type="InterPro" id="IPR013783">
    <property type="entry name" value="Ig-like_fold"/>
</dbReference>